<organism evidence="1 2">
    <name type="scientific">Thelohanellus kitauei</name>
    <name type="common">Myxosporean</name>
    <dbReference type="NCBI Taxonomy" id="669202"/>
    <lineage>
        <taxon>Eukaryota</taxon>
        <taxon>Metazoa</taxon>
        <taxon>Cnidaria</taxon>
        <taxon>Myxozoa</taxon>
        <taxon>Myxosporea</taxon>
        <taxon>Bivalvulida</taxon>
        <taxon>Platysporina</taxon>
        <taxon>Myxobolidae</taxon>
        <taxon>Thelohanellus</taxon>
    </lineage>
</organism>
<name>A0A0C2IPP4_THEKT</name>
<dbReference type="EMBL" id="JWZT01003185">
    <property type="protein sequence ID" value="KII67454.1"/>
    <property type="molecule type" value="Genomic_DNA"/>
</dbReference>
<dbReference type="Proteomes" id="UP000031668">
    <property type="component" value="Unassembled WGS sequence"/>
</dbReference>
<sequence length="102" mass="12192">MYMSVNPKIVSCLTGIAIERIQMQSKIYVSLKRPFITKTGQLNKNTDKETYHFVNIKGRTERSIKSTNLKLSRYRNCKIYCERDFLQRFEWLKFMFLADGMH</sequence>
<evidence type="ECO:0000313" key="2">
    <source>
        <dbReference type="Proteomes" id="UP000031668"/>
    </source>
</evidence>
<keyword evidence="2" id="KW-1185">Reference proteome</keyword>
<evidence type="ECO:0000313" key="1">
    <source>
        <dbReference type="EMBL" id="KII67454.1"/>
    </source>
</evidence>
<accession>A0A0C2IPP4</accession>
<proteinExistence type="predicted"/>
<gene>
    <name evidence="1" type="ORF">RF11_07840</name>
</gene>
<dbReference type="AlphaFoldDB" id="A0A0C2IPP4"/>
<comment type="caution">
    <text evidence="1">The sequence shown here is derived from an EMBL/GenBank/DDBJ whole genome shotgun (WGS) entry which is preliminary data.</text>
</comment>
<protein>
    <submittedName>
        <fullName evidence="1">Uncharacterized protein</fullName>
    </submittedName>
</protein>
<reference evidence="1 2" key="1">
    <citation type="journal article" date="2014" name="Genome Biol. Evol.">
        <title>The genome of the myxosporean Thelohanellus kitauei shows adaptations to nutrient acquisition within its fish host.</title>
        <authorList>
            <person name="Yang Y."/>
            <person name="Xiong J."/>
            <person name="Zhou Z."/>
            <person name="Huo F."/>
            <person name="Miao W."/>
            <person name="Ran C."/>
            <person name="Liu Y."/>
            <person name="Zhang J."/>
            <person name="Feng J."/>
            <person name="Wang M."/>
            <person name="Wang M."/>
            <person name="Wang L."/>
            <person name="Yao B."/>
        </authorList>
    </citation>
    <scope>NUCLEOTIDE SEQUENCE [LARGE SCALE GENOMIC DNA]</scope>
    <source>
        <strain evidence="1">Wuqing</strain>
    </source>
</reference>